<evidence type="ECO:0000256" key="8">
    <source>
        <dbReference type="SAM" id="SignalP"/>
    </source>
</evidence>
<keyword evidence="8" id="KW-0732">Signal</keyword>
<feature type="compositionally biased region" description="Acidic residues" evidence="7">
    <location>
        <begin position="838"/>
        <end position="848"/>
    </location>
</feature>
<dbReference type="GO" id="GO:0006325">
    <property type="term" value="P:chromatin organization"/>
    <property type="evidence" value="ECO:0007669"/>
    <property type="project" value="UniProtKB-KW"/>
</dbReference>
<evidence type="ECO:0000313" key="11">
    <source>
        <dbReference type="EMBL" id="VDD17678.1"/>
    </source>
</evidence>
<evidence type="ECO:0000256" key="7">
    <source>
        <dbReference type="SAM" id="MobiDB-lite"/>
    </source>
</evidence>
<dbReference type="InterPro" id="IPR044198">
    <property type="entry name" value="DEK"/>
</dbReference>
<feature type="compositionally biased region" description="Basic and acidic residues" evidence="7">
    <location>
        <begin position="760"/>
        <end position="783"/>
    </location>
</feature>
<dbReference type="EMBL" id="LR031577">
    <property type="protein sequence ID" value="VDD17678.1"/>
    <property type="molecule type" value="Genomic_DNA"/>
</dbReference>
<evidence type="ECO:0000256" key="5">
    <source>
        <dbReference type="ARBA" id="ARBA00023163"/>
    </source>
</evidence>
<proteinExistence type="predicted"/>
<feature type="compositionally biased region" description="Basic residues" evidence="7">
    <location>
        <begin position="714"/>
        <end position="724"/>
    </location>
</feature>
<dbReference type="GO" id="GO:0003677">
    <property type="term" value="F:DNA binding"/>
    <property type="evidence" value="ECO:0007669"/>
    <property type="project" value="UniProtKB-KW"/>
</dbReference>
<evidence type="ECO:0000256" key="2">
    <source>
        <dbReference type="ARBA" id="ARBA00022853"/>
    </source>
</evidence>
<feature type="region of interest" description="Disordered" evidence="7">
    <location>
        <begin position="565"/>
        <end position="783"/>
    </location>
</feature>
<feature type="compositionally biased region" description="Low complexity" evidence="7">
    <location>
        <begin position="581"/>
        <end position="592"/>
    </location>
</feature>
<evidence type="ECO:0000256" key="6">
    <source>
        <dbReference type="ARBA" id="ARBA00023242"/>
    </source>
</evidence>
<evidence type="ECO:0000259" key="9">
    <source>
        <dbReference type="PROSITE" id="PS51998"/>
    </source>
</evidence>
<feature type="compositionally biased region" description="Acidic residues" evidence="7">
    <location>
        <begin position="360"/>
        <end position="373"/>
    </location>
</feature>
<organism evidence="11">
    <name type="scientific">Brassica campestris</name>
    <name type="common">Field mustard</name>
    <dbReference type="NCBI Taxonomy" id="3711"/>
    <lineage>
        <taxon>Eukaryota</taxon>
        <taxon>Viridiplantae</taxon>
        <taxon>Streptophyta</taxon>
        <taxon>Embryophyta</taxon>
        <taxon>Tracheophyta</taxon>
        <taxon>Spermatophyta</taxon>
        <taxon>Magnoliopsida</taxon>
        <taxon>eudicotyledons</taxon>
        <taxon>Gunneridae</taxon>
        <taxon>Pentapetalae</taxon>
        <taxon>rosids</taxon>
        <taxon>malvids</taxon>
        <taxon>Brassicales</taxon>
        <taxon>Brassicaceae</taxon>
        <taxon>Brassiceae</taxon>
        <taxon>Brassica</taxon>
    </lineage>
</organism>
<accession>A0A3P6CVS2</accession>
<name>A0A3P6CVS2_BRACM</name>
<feature type="compositionally biased region" description="Acidic residues" evidence="7">
    <location>
        <begin position="661"/>
        <end position="673"/>
    </location>
</feature>
<dbReference type="Proteomes" id="UP000694005">
    <property type="component" value="Chromosome A10"/>
</dbReference>
<feature type="compositionally biased region" description="Acidic residues" evidence="7">
    <location>
        <begin position="611"/>
        <end position="653"/>
    </location>
</feature>
<dbReference type="Gramene" id="A10p13600.2_BraZ1">
    <property type="protein sequence ID" value="A10p13600.2_BraZ1.CDS"/>
    <property type="gene ID" value="A10g13600.2_BraZ1"/>
</dbReference>
<dbReference type="Gene3D" id="1.10.10.60">
    <property type="entry name" value="Homeodomain-like"/>
    <property type="match status" value="1"/>
</dbReference>
<keyword evidence="5" id="KW-0804">Transcription</keyword>
<keyword evidence="4" id="KW-0238">DNA-binding</keyword>
<feature type="compositionally biased region" description="Basic and acidic residues" evidence="7">
    <location>
        <begin position="148"/>
        <end position="191"/>
    </location>
</feature>
<evidence type="ECO:0000313" key="10">
    <source>
        <dbReference type="EMBL" id="CAG7910114.1"/>
    </source>
</evidence>
<evidence type="ECO:0000256" key="1">
    <source>
        <dbReference type="ARBA" id="ARBA00004604"/>
    </source>
</evidence>
<keyword evidence="2" id="KW-0156">Chromatin regulator</keyword>
<dbReference type="EMBL" id="LS974626">
    <property type="protein sequence ID" value="CAG7910114.1"/>
    <property type="molecule type" value="Genomic_DNA"/>
</dbReference>
<feature type="region of interest" description="Disordered" evidence="7">
    <location>
        <begin position="838"/>
        <end position="860"/>
    </location>
</feature>
<feature type="region of interest" description="Disordered" evidence="7">
    <location>
        <begin position="94"/>
        <end position="427"/>
    </location>
</feature>
<dbReference type="AlphaFoldDB" id="A0A3P6CVS2"/>
<feature type="compositionally biased region" description="Basic and acidic residues" evidence="7">
    <location>
        <begin position="374"/>
        <end position="387"/>
    </location>
</feature>
<feature type="compositionally biased region" description="Basic and acidic residues" evidence="7">
    <location>
        <begin position="323"/>
        <end position="338"/>
    </location>
</feature>
<dbReference type="PROSITE" id="PS51998">
    <property type="entry name" value="DEK_C"/>
    <property type="match status" value="1"/>
</dbReference>
<sequence>MKLKSGFASVLVFVLIRTKVESLETGEAPLWIASEVRFQSLLLFAEPASFQHCVSFSCGLILLKSRLGLFVKFCIGDLLNTEITMGEEDTKVIVEPTANGTSSLPKPSDEITGKQAEENATVKETQENKKAEDNGSEKMEIDDDIKQDEEKEKEKEVEVSDKETKAEAEKDVNGDKDPAETAETNEDKGQPEADQMDEDTDGKKLEADDGVSGGDTAEDTVMKETVESDDKRETDTKGAENQVVNKIDTTEGSQDKTEKESEEEKLVGGDEGDSVDEVEKRDKEEAPKERNEGEMAEDGKEEKPNKEEEVKEANKEEEDTDVNEPKEDDEKIEAKGEDGNDIDDSKDEIEDKEEETKDEKEDEKEESNDEKEDEKEKNNDENEDSKKSSKRGKGKNEKARGKTKSEEEKKDAEPETPYSDRPVRERKSVERLVAVIDKDSSKEFQVEKGKGTPLKDIPNVAYKIARKKSEEVFKLLHTILFGGRRGRAAQVKANILRFSGYKWQGDEEKAKDKIKEKLDKCNKEKLLEFCDLFDISVAKATTKKEDIVAKLFKFLEKPHATTDVPVYEKEKGAKRKRTPTKSSHAAGSSSSKRSAKSQKKTDKKSLPHSDDESEEEKEEEEEEREHETEEEDEKIDEEEENENGIPDQSDDEAPQPSESEEKVESEEDSESEEETKKKKRGSRTVSGKKESTAGKSRSKKAAVSTKSSPPPKKVTQKRSAGKRKKSDDDDSDTSPKASSSKRKKTEKPAKEQSSVPSKSASKEKPGKRGGKGKDKTKEPSDEELKNAIVDILKEVDFNTATFTDILNRLAGMFKLDLTSRKSSIKLMIQDELTKLADEAENEVGEEDAEKEKAGGEEVKA</sequence>
<feature type="compositionally biased region" description="Basic and acidic residues" evidence="7">
    <location>
        <begin position="277"/>
        <end position="314"/>
    </location>
</feature>
<dbReference type="PANTHER" id="PTHR13468:SF18">
    <property type="entry name" value="DEK CARBOXY-TERMINAL DOMAIN PROTEIN-RELATED"/>
    <property type="match status" value="1"/>
</dbReference>
<feature type="compositionally biased region" description="Basic and acidic residues" evidence="7">
    <location>
        <begin position="599"/>
        <end position="610"/>
    </location>
</feature>
<comment type="subcellular location">
    <subcellularLocation>
        <location evidence="1">Nucleus</location>
        <location evidence="1">Nucleolus</location>
    </subcellularLocation>
</comment>
<feature type="compositionally biased region" description="Basic and acidic residues" evidence="7">
    <location>
        <begin position="220"/>
        <end position="238"/>
    </location>
</feature>
<protein>
    <recommendedName>
        <fullName evidence="9">DEK-C domain-containing protein</fullName>
    </recommendedName>
</protein>
<dbReference type="Pfam" id="PF08766">
    <property type="entry name" value="DEK_C"/>
    <property type="match status" value="1"/>
</dbReference>
<feature type="compositionally biased region" description="Basic and acidic residues" evidence="7">
    <location>
        <begin position="849"/>
        <end position="860"/>
    </location>
</feature>
<feature type="signal peptide" evidence="8">
    <location>
        <begin position="1"/>
        <end position="22"/>
    </location>
</feature>
<feature type="chain" id="PRO_5039802759" description="DEK-C domain-containing protein" evidence="8">
    <location>
        <begin position="23"/>
        <end position="860"/>
    </location>
</feature>
<dbReference type="PANTHER" id="PTHR13468">
    <property type="entry name" value="DEK PROTEIN"/>
    <property type="match status" value="1"/>
</dbReference>
<dbReference type="InterPro" id="IPR014876">
    <property type="entry name" value="DEK_C"/>
</dbReference>
<gene>
    <name evidence="11" type="ORF">BRAA10T43391Z</name>
    <name evidence="10" type="ORF">BRAPAZ1V2_A10P13600.2</name>
</gene>
<evidence type="ECO:0000256" key="4">
    <source>
        <dbReference type="ARBA" id="ARBA00023125"/>
    </source>
</evidence>
<feature type="compositionally biased region" description="Basic and acidic residues" evidence="7">
    <location>
        <begin position="394"/>
        <end position="413"/>
    </location>
</feature>
<keyword evidence="3" id="KW-0805">Transcription regulation</keyword>
<feature type="compositionally biased region" description="Basic and acidic residues" evidence="7">
    <location>
        <begin position="107"/>
        <end position="139"/>
    </location>
</feature>
<dbReference type="SUPFAM" id="SSF109715">
    <property type="entry name" value="DEK C-terminal domain"/>
    <property type="match status" value="1"/>
</dbReference>
<dbReference type="FunFam" id="1.10.10.60:FF:000220">
    <property type="entry name" value="DEK domain-containing chromatin associated protein"/>
    <property type="match status" value="1"/>
</dbReference>
<evidence type="ECO:0000256" key="3">
    <source>
        <dbReference type="ARBA" id="ARBA00023015"/>
    </source>
</evidence>
<keyword evidence="6" id="KW-0539">Nucleus</keyword>
<feature type="compositionally biased region" description="Acidic residues" evidence="7">
    <location>
        <begin position="339"/>
        <end position="353"/>
    </location>
</feature>
<feature type="compositionally biased region" description="Basic and acidic residues" evidence="7">
    <location>
        <begin position="253"/>
        <end position="268"/>
    </location>
</feature>
<feature type="domain" description="DEK-C" evidence="9">
    <location>
        <begin position="778"/>
        <end position="833"/>
    </location>
</feature>
<dbReference type="GO" id="GO:0005730">
    <property type="term" value="C:nucleolus"/>
    <property type="evidence" value="ECO:0007669"/>
    <property type="project" value="UniProtKB-SubCell"/>
</dbReference>
<reference evidence="11" key="1">
    <citation type="submission" date="2018-11" db="EMBL/GenBank/DDBJ databases">
        <authorList>
            <consortium name="Genoscope - CEA"/>
            <person name="William W."/>
        </authorList>
    </citation>
    <scope>NUCLEOTIDE SEQUENCE</scope>
</reference>